<dbReference type="InParanoid" id="D8LJB4"/>
<accession>D8LJB4</accession>
<dbReference type="InterPro" id="IPR050302">
    <property type="entry name" value="Rab_GAP_TBC_domain"/>
</dbReference>
<dbReference type="Pfam" id="PF00566">
    <property type="entry name" value="RabGAP-TBC"/>
    <property type="match status" value="1"/>
</dbReference>
<dbReference type="OMA" id="IREWKAY"/>
<dbReference type="SUPFAM" id="SSF47923">
    <property type="entry name" value="Ypt/Rab-GAP domain of gyp1p"/>
    <property type="match status" value="2"/>
</dbReference>
<evidence type="ECO:0000259" key="2">
    <source>
        <dbReference type="PROSITE" id="PS50086"/>
    </source>
</evidence>
<dbReference type="Gene3D" id="1.10.472.80">
    <property type="entry name" value="Ypt/Rab-GAP domain of gyp1p, domain 3"/>
    <property type="match status" value="1"/>
</dbReference>
<evidence type="ECO:0000313" key="3">
    <source>
        <dbReference type="EMBL" id="CBN76998.1"/>
    </source>
</evidence>
<sequence length="695" mass="74161">MRRLLLKDDRFLRDTFLPFLNIEDFGTLSGVCRRLKRSTYDLDVIVRCVESGGVTDATRGLMWLIMVGMDTVEPSSRGVLGVVIRERAESPEEQYDRLHRAMNGTVSIASPVKLTGTPAGRDGDNGGGEAQTAPAGPGADSGKEGDSQQQQQQLKPAGVGGRQGLLLSSDDESDANNMTSRSRGNSDSSAGCVAGDGGRLSDEGSGGGGGGGGGGSSSVTDAGGCASVGGESVLLWEDSGHGKGGAPSTTSPRLQLEPVIASRPPTADEQTTAPPPAAATSGVVGWASGLFRRTSGTGSPRTGGDSSPGATRASSLGSQESGPNLTNGASEAQTSAMSRMSSKSRLFGGLRYSRASTPVSTLPADNPSPSAEPSESFFGKNSGKEEEDTPPGDDAAGAVVNSEGDQKNGKENEGEALIERVPGLYSALLMSADAMDANDMTGVRGPKQSCFVDIEKDLQRTLGMTDVSPLRNVLRCTSTFVPDVGYVQGMNFVCRSVLQVFQDEEEAFWVFVGMLQRFRLRELYCPGMPLLRLRFFQLNRLLMWHLPELYDHFEACGVQTNLYATSWFVTLLSDGGMLPDSEVKVVWDHIFLHSSSPASQWAPMFLFLLELLRRASPALKEESRFSELIQRLVNMPFRELCRGSGACSTIEEGRRRFETSSPMPVQLLLLNDQWTEGGGEDGELSPKHDGDKQLL</sequence>
<dbReference type="GO" id="GO:0031267">
    <property type="term" value="F:small GTPase binding"/>
    <property type="evidence" value="ECO:0007669"/>
    <property type="project" value="TreeGrafter"/>
</dbReference>
<dbReference type="EMBL" id="FN649740">
    <property type="protein sequence ID" value="CBN76998.1"/>
    <property type="molecule type" value="Genomic_DNA"/>
</dbReference>
<keyword evidence="4" id="KW-1185">Reference proteome</keyword>
<feature type="compositionally biased region" description="Low complexity" evidence="1">
    <location>
        <begin position="292"/>
        <end position="309"/>
    </location>
</feature>
<feature type="compositionally biased region" description="Gly residues" evidence="1">
    <location>
        <begin position="194"/>
        <end position="216"/>
    </location>
</feature>
<feature type="compositionally biased region" description="Low complexity" evidence="1">
    <location>
        <begin position="363"/>
        <end position="376"/>
    </location>
</feature>
<organism evidence="3 4">
    <name type="scientific">Ectocarpus siliculosus</name>
    <name type="common">Brown alga</name>
    <name type="synonym">Conferva siliculosa</name>
    <dbReference type="NCBI Taxonomy" id="2880"/>
    <lineage>
        <taxon>Eukaryota</taxon>
        <taxon>Sar</taxon>
        <taxon>Stramenopiles</taxon>
        <taxon>Ochrophyta</taxon>
        <taxon>PX clade</taxon>
        <taxon>Phaeophyceae</taxon>
        <taxon>Ectocarpales</taxon>
        <taxon>Ectocarpaceae</taxon>
        <taxon>Ectocarpus</taxon>
    </lineage>
</organism>
<feature type="compositionally biased region" description="Basic and acidic residues" evidence="1">
    <location>
        <begin position="404"/>
        <end position="413"/>
    </location>
</feature>
<feature type="compositionally biased region" description="Polar residues" evidence="1">
    <location>
        <begin position="312"/>
        <end position="343"/>
    </location>
</feature>
<dbReference type="eggNOG" id="KOG1102">
    <property type="taxonomic scope" value="Eukaryota"/>
</dbReference>
<protein>
    <recommendedName>
        <fullName evidence="2">Rab-GAP TBC domain-containing protein</fullName>
    </recommendedName>
</protein>
<feature type="region of interest" description="Disordered" evidence="1">
    <location>
        <begin position="106"/>
        <end position="343"/>
    </location>
</feature>
<dbReference type="InterPro" id="IPR000195">
    <property type="entry name" value="Rab-GAP-TBC_dom"/>
</dbReference>
<evidence type="ECO:0000313" key="4">
    <source>
        <dbReference type="Proteomes" id="UP000002630"/>
    </source>
</evidence>
<dbReference type="OrthoDB" id="294251at2759"/>
<evidence type="ECO:0000256" key="1">
    <source>
        <dbReference type="SAM" id="MobiDB-lite"/>
    </source>
</evidence>
<name>D8LJB4_ECTSI</name>
<feature type="domain" description="Rab-GAP TBC" evidence="2">
    <location>
        <begin position="416"/>
        <end position="594"/>
    </location>
</feature>
<dbReference type="Gene3D" id="1.10.8.270">
    <property type="entry name" value="putative rabgap domain of human tbc1 domain family member 14 like domains"/>
    <property type="match status" value="1"/>
</dbReference>
<dbReference type="PROSITE" id="PS50086">
    <property type="entry name" value="TBC_RABGAP"/>
    <property type="match status" value="1"/>
</dbReference>
<dbReference type="PANTHER" id="PTHR47219">
    <property type="entry name" value="RAB GTPASE-ACTIVATING PROTEIN 1-LIKE"/>
    <property type="match status" value="1"/>
</dbReference>
<dbReference type="GO" id="GO:0005096">
    <property type="term" value="F:GTPase activator activity"/>
    <property type="evidence" value="ECO:0007669"/>
    <property type="project" value="TreeGrafter"/>
</dbReference>
<reference evidence="3 4" key="1">
    <citation type="journal article" date="2010" name="Nature">
        <title>The Ectocarpus genome and the independent evolution of multicellularity in brown algae.</title>
        <authorList>
            <person name="Cock J.M."/>
            <person name="Sterck L."/>
            <person name="Rouze P."/>
            <person name="Scornet D."/>
            <person name="Allen A.E."/>
            <person name="Amoutzias G."/>
            <person name="Anthouard V."/>
            <person name="Artiguenave F."/>
            <person name="Aury J.M."/>
            <person name="Badger J.H."/>
            <person name="Beszteri B."/>
            <person name="Billiau K."/>
            <person name="Bonnet E."/>
            <person name="Bothwell J.H."/>
            <person name="Bowler C."/>
            <person name="Boyen C."/>
            <person name="Brownlee C."/>
            <person name="Carrano C.J."/>
            <person name="Charrier B."/>
            <person name="Cho G.Y."/>
            <person name="Coelho S.M."/>
            <person name="Collen J."/>
            <person name="Corre E."/>
            <person name="Da Silva C."/>
            <person name="Delage L."/>
            <person name="Delaroque N."/>
            <person name="Dittami S.M."/>
            <person name="Doulbeau S."/>
            <person name="Elias M."/>
            <person name="Farnham G."/>
            <person name="Gachon C.M."/>
            <person name="Gschloessl B."/>
            <person name="Heesch S."/>
            <person name="Jabbari K."/>
            <person name="Jubin C."/>
            <person name="Kawai H."/>
            <person name="Kimura K."/>
            <person name="Kloareg B."/>
            <person name="Kupper F.C."/>
            <person name="Lang D."/>
            <person name="Le Bail A."/>
            <person name="Leblanc C."/>
            <person name="Lerouge P."/>
            <person name="Lohr M."/>
            <person name="Lopez P.J."/>
            <person name="Martens C."/>
            <person name="Maumus F."/>
            <person name="Michel G."/>
            <person name="Miranda-Saavedra D."/>
            <person name="Morales J."/>
            <person name="Moreau H."/>
            <person name="Motomura T."/>
            <person name="Nagasato C."/>
            <person name="Napoli C.A."/>
            <person name="Nelson D.R."/>
            <person name="Nyvall-Collen P."/>
            <person name="Peters A.F."/>
            <person name="Pommier C."/>
            <person name="Potin P."/>
            <person name="Poulain J."/>
            <person name="Quesneville H."/>
            <person name="Read B."/>
            <person name="Rensing S.A."/>
            <person name="Ritter A."/>
            <person name="Rousvoal S."/>
            <person name="Samanta M."/>
            <person name="Samson G."/>
            <person name="Schroeder D.C."/>
            <person name="Segurens B."/>
            <person name="Strittmatter M."/>
            <person name="Tonon T."/>
            <person name="Tregear J.W."/>
            <person name="Valentin K."/>
            <person name="von Dassow P."/>
            <person name="Yamagishi T."/>
            <person name="Van de Peer Y."/>
            <person name="Wincker P."/>
        </authorList>
    </citation>
    <scope>NUCLEOTIDE SEQUENCE [LARGE SCALE GENOMIC DNA]</scope>
    <source>
        <strain evidence="4">Ec32 / CCAP1310/4</strain>
    </source>
</reference>
<gene>
    <name evidence="3" type="ORF">Esi_0024_0183</name>
</gene>
<proteinExistence type="predicted"/>
<dbReference type="AlphaFoldDB" id="D8LJB4"/>
<dbReference type="SMART" id="SM00164">
    <property type="entry name" value="TBC"/>
    <property type="match status" value="1"/>
</dbReference>
<dbReference type="Proteomes" id="UP000002630">
    <property type="component" value="Linkage Group LG15"/>
</dbReference>
<feature type="region of interest" description="Disordered" evidence="1">
    <location>
        <begin position="357"/>
        <end position="414"/>
    </location>
</feature>
<dbReference type="EMBL" id="FN648420">
    <property type="protein sequence ID" value="CBN76998.1"/>
    <property type="molecule type" value="Genomic_DNA"/>
</dbReference>
<dbReference type="PANTHER" id="PTHR47219:SF9">
    <property type="entry name" value="GTPASE ACTIVATING PROTEIN AND CENTROSOME-ASSOCIATED, ISOFORM B"/>
    <property type="match status" value="1"/>
</dbReference>
<feature type="compositionally biased region" description="Polar residues" evidence="1">
    <location>
        <begin position="175"/>
        <end position="189"/>
    </location>
</feature>
<dbReference type="STRING" id="2880.D8LJB4"/>
<dbReference type="InterPro" id="IPR035969">
    <property type="entry name" value="Rab-GAP_TBC_sf"/>
</dbReference>